<dbReference type="KEGG" id="caul:KCG34_07065"/>
<proteinExistence type="predicted"/>
<dbReference type="AlphaFoldDB" id="A0A975IW21"/>
<name>A0A975IW21_9CAUL</name>
<evidence type="ECO:0000313" key="1">
    <source>
        <dbReference type="EMBL" id="QUD89627.1"/>
    </source>
</evidence>
<dbReference type="RefSeq" id="WP_211939679.1">
    <property type="nucleotide sequence ID" value="NZ_CP073078.1"/>
</dbReference>
<sequence length="97" mass="10165">MSAPLKVVTPEAWADAAPVAAPANLGERIRLLQAEARGLAREQIEALKARLAETSRMAEDIAAGGEAYPVGVRELAARLGQDSAAKALALEALMNRC</sequence>
<keyword evidence="2" id="KW-1185">Reference proteome</keyword>
<reference evidence="1" key="1">
    <citation type="submission" date="2021-04" db="EMBL/GenBank/DDBJ databases">
        <title>The complete genome sequence of Caulobacter sp. S6.</title>
        <authorList>
            <person name="Tang Y."/>
            <person name="Ouyang W."/>
            <person name="Liu Q."/>
            <person name="Huang B."/>
            <person name="Guo Z."/>
            <person name="Lei P."/>
        </authorList>
    </citation>
    <scope>NUCLEOTIDE SEQUENCE</scope>
    <source>
        <strain evidence="1">S6</strain>
    </source>
</reference>
<dbReference type="Proteomes" id="UP000676409">
    <property type="component" value="Chromosome"/>
</dbReference>
<gene>
    <name evidence="1" type="ORF">KCG34_07065</name>
</gene>
<evidence type="ECO:0000313" key="2">
    <source>
        <dbReference type="Proteomes" id="UP000676409"/>
    </source>
</evidence>
<organism evidence="1 2">
    <name type="scientific">Phenylobacterium montanum</name>
    <dbReference type="NCBI Taxonomy" id="2823693"/>
    <lineage>
        <taxon>Bacteria</taxon>
        <taxon>Pseudomonadati</taxon>
        <taxon>Pseudomonadota</taxon>
        <taxon>Alphaproteobacteria</taxon>
        <taxon>Caulobacterales</taxon>
        <taxon>Caulobacteraceae</taxon>
        <taxon>Phenylobacterium</taxon>
    </lineage>
</organism>
<protein>
    <submittedName>
        <fullName evidence="1">Uncharacterized protein</fullName>
    </submittedName>
</protein>
<dbReference type="EMBL" id="CP073078">
    <property type="protein sequence ID" value="QUD89627.1"/>
    <property type="molecule type" value="Genomic_DNA"/>
</dbReference>
<accession>A0A975IW21</accession>